<gene>
    <name evidence="2" type="ORF">H6X83_11365</name>
</gene>
<dbReference type="InterPro" id="IPR036163">
    <property type="entry name" value="HMA_dom_sf"/>
</dbReference>
<dbReference type="AlphaFoldDB" id="A0A7G9WFR3"/>
<protein>
    <submittedName>
        <fullName evidence="2">Heavy-metal-associated domain-containing protein</fullName>
    </submittedName>
</protein>
<dbReference type="Gene3D" id="3.30.70.100">
    <property type="match status" value="1"/>
</dbReference>
<organism evidence="2 3">
    <name type="scientific">Caproicibacterium amylolyticum</name>
    <dbReference type="NCBI Taxonomy" id="2766537"/>
    <lineage>
        <taxon>Bacteria</taxon>
        <taxon>Bacillati</taxon>
        <taxon>Bacillota</taxon>
        <taxon>Clostridia</taxon>
        <taxon>Eubacteriales</taxon>
        <taxon>Oscillospiraceae</taxon>
        <taxon>Caproicibacterium</taxon>
    </lineage>
</organism>
<dbReference type="RefSeq" id="WP_212506595.1">
    <property type="nucleotide sequence ID" value="NZ_CP060696.1"/>
</dbReference>
<dbReference type="InterPro" id="IPR006121">
    <property type="entry name" value="HMA_dom"/>
</dbReference>
<keyword evidence="3" id="KW-1185">Reference proteome</keyword>
<name>A0A7G9WFR3_9FIRM</name>
<feature type="domain" description="HMA" evidence="1">
    <location>
        <begin position="4"/>
        <end position="70"/>
    </location>
</feature>
<dbReference type="EMBL" id="CP060696">
    <property type="protein sequence ID" value="QNO17525.1"/>
    <property type="molecule type" value="Genomic_DNA"/>
</dbReference>
<dbReference type="GO" id="GO:0046872">
    <property type="term" value="F:metal ion binding"/>
    <property type="evidence" value="ECO:0007669"/>
    <property type="project" value="InterPro"/>
</dbReference>
<dbReference type="Proteomes" id="UP000516046">
    <property type="component" value="Chromosome"/>
</dbReference>
<dbReference type="PROSITE" id="PS50846">
    <property type="entry name" value="HMA_2"/>
    <property type="match status" value="1"/>
</dbReference>
<evidence type="ECO:0000259" key="1">
    <source>
        <dbReference type="PROSITE" id="PS50846"/>
    </source>
</evidence>
<dbReference type="SUPFAM" id="SSF55008">
    <property type="entry name" value="HMA, heavy metal-associated domain"/>
    <property type="match status" value="1"/>
</dbReference>
<evidence type="ECO:0000313" key="3">
    <source>
        <dbReference type="Proteomes" id="UP000516046"/>
    </source>
</evidence>
<dbReference type="Pfam" id="PF00403">
    <property type="entry name" value="HMA"/>
    <property type="match status" value="1"/>
</dbReference>
<dbReference type="CDD" id="cd00371">
    <property type="entry name" value="HMA"/>
    <property type="match status" value="1"/>
</dbReference>
<evidence type="ECO:0000313" key="2">
    <source>
        <dbReference type="EMBL" id="QNO17525.1"/>
    </source>
</evidence>
<accession>A0A7G9WFR3</accession>
<proteinExistence type="predicted"/>
<dbReference type="KEGG" id="caml:H6X83_11365"/>
<reference evidence="2 3" key="1">
    <citation type="submission" date="2020-08" db="EMBL/GenBank/DDBJ databases">
        <authorList>
            <person name="Ren C."/>
            <person name="Gu Y."/>
            <person name="Xu Y."/>
        </authorList>
    </citation>
    <scope>NUCLEOTIDE SEQUENCE [LARGE SCALE GENOMIC DNA]</scope>
    <source>
        <strain evidence="2 3">LBM18003</strain>
    </source>
</reference>
<sequence>MPKESAYFDVSNLTDKHDLKKIKKELDTFPGVNSVSVNPARHSVAVDFDSSGVSQTQLCSRLEKLGYQVTASRLEEHVM</sequence>